<reference evidence="2 3" key="1">
    <citation type="submission" date="2019-07" db="EMBL/GenBank/DDBJ databases">
        <title>Cryptosporangium phraense sp. nov., isolated from plant litter.</title>
        <authorList>
            <person name="Suriyachadkun C."/>
        </authorList>
    </citation>
    <scope>NUCLEOTIDE SEQUENCE [LARGE SCALE GENOMIC DNA]</scope>
    <source>
        <strain evidence="2 3">A-T 5661</strain>
    </source>
</reference>
<dbReference type="Pfam" id="PF01636">
    <property type="entry name" value="APH"/>
    <property type="match status" value="1"/>
</dbReference>
<feature type="domain" description="Aminoglycoside phosphotransferase" evidence="1">
    <location>
        <begin position="28"/>
        <end position="241"/>
    </location>
</feature>
<dbReference type="SUPFAM" id="SSF56112">
    <property type="entry name" value="Protein kinase-like (PK-like)"/>
    <property type="match status" value="1"/>
</dbReference>
<sequence length="270" mass="29484">MRVAAPADELLTLCRQLVDPDAHQVALHPGHDGTAVLRASTSAGEVIVKAHRSPERHHQEVHAYRNWVGVLGDGAPEIVAVSTDPPAIIVAAIAGQQLSEASLDCEEEASAYSRAGALLRLFHDAGPPRLEPDISIRLAERGEYWLNRGRDVITAAEIADVRAHLHALTELAPIEAVPCHLDFMPRNLLVRPGGGVAVIDFEHSRYDLAARDVVRLADRVWPERPDLEEAFLAGYGALDERDREVIAHCIPLDRLTGTVRHSEARSVSLQ</sequence>
<evidence type="ECO:0000259" key="1">
    <source>
        <dbReference type="Pfam" id="PF01636"/>
    </source>
</evidence>
<proteinExistence type="predicted"/>
<organism evidence="2 3">
    <name type="scientific">Cryptosporangium phraense</name>
    <dbReference type="NCBI Taxonomy" id="2593070"/>
    <lineage>
        <taxon>Bacteria</taxon>
        <taxon>Bacillati</taxon>
        <taxon>Actinomycetota</taxon>
        <taxon>Actinomycetes</taxon>
        <taxon>Cryptosporangiales</taxon>
        <taxon>Cryptosporangiaceae</taxon>
        <taxon>Cryptosporangium</taxon>
    </lineage>
</organism>
<dbReference type="Gene3D" id="3.90.1200.10">
    <property type="match status" value="1"/>
</dbReference>
<dbReference type="AlphaFoldDB" id="A0A545AKF8"/>
<dbReference type="InterPro" id="IPR011009">
    <property type="entry name" value="Kinase-like_dom_sf"/>
</dbReference>
<name>A0A545AKF8_9ACTN</name>
<dbReference type="OrthoDB" id="21342at2"/>
<dbReference type="RefSeq" id="WP_142707771.1">
    <property type="nucleotide sequence ID" value="NZ_VIRS01000022.1"/>
</dbReference>
<accession>A0A545AKF8</accession>
<comment type="caution">
    <text evidence="2">The sequence shown here is derived from an EMBL/GenBank/DDBJ whole genome shotgun (WGS) entry which is preliminary data.</text>
</comment>
<gene>
    <name evidence="2" type="ORF">FL583_27645</name>
</gene>
<dbReference type="GO" id="GO:0016740">
    <property type="term" value="F:transferase activity"/>
    <property type="evidence" value="ECO:0007669"/>
    <property type="project" value="UniProtKB-KW"/>
</dbReference>
<evidence type="ECO:0000313" key="3">
    <source>
        <dbReference type="Proteomes" id="UP000317982"/>
    </source>
</evidence>
<dbReference type="InterPro" id="IPR002575">
    <property type="entry name" value="Aminoglycoside_PTrfase"/>
</dbReference>
<evidence type="ECO:0000313" key="2">
    <source>
        <dbReference type="EMBL" id="TQS41812.1"/>
    </source>
</evidence>
<protein>
    <submittedName>
        <fullName evidence="2">Aminoglycoside phosphotransferase family protein</fullName>
    </submittedName>
</protein>
<dbReference type="EMBL" id="VIRS01000022">
    <property type="protein sequence ID" value="TQS41812.1"/>
    <property type="molecule type" value="Genomic_DNA"/>
</dbReference>
<dbReference type="Proteomes" id="UP000317982">
    <property type="component" value="Unassembled WGS sequence"/>
</dbReference>
<keyword evidence="3" id="KW-1185">Reference proteome</keyword>
<keyword evidence="2" id="KW-0808">Transferase</keyword>
<dbReference type="InParanoid" id="A0A545AKF8"/>